<keyword evidence="4" id="KW-0274">FAD</keyword>
<dbReference type="EMBL" id="CP003236">
    <property type="protein sequence ID" value="AFK51935.1"/>
    <property type="molecule type" value="Genomic_DNA"/>
</dbReference>
<dbReference type="KEGG" id="tmo:TMO_0096"/>
<evidence type="ECO:0000313" key="8">
    <source>
        <dbReference type="Proteomes" id="UP000005258"/>
    </source>
</evidence>
<dbReference type="PATRIC" id="fig|1110502.3.peg.99"/>
<dbReference type="InterPro" id="IPR036188">
    <property type="entry name" value="FAD/NAD-bd_sf"/>
</dbReference>
<sequence>MRAKVFALCCHAIENARLLLTSNDVMNVGIGNAHDHVGRYFMDHTHIFASRFIPGPEFPAAYDRMYADLFHLNANVGFTDDFIRKEKLLQYYCRFNPVYMDPRTREAMGYVRDGFMAPGDFAYLRDVATMLGEVGGVTRFSLSRTNLRHIQPDYYELEHRLEQAPNPDSRVVISDRRDALGSLIADLDWRILDEDVRSFKIGQERIASEFAALGYGRVELEEITRDLVESRIAGHYHQIGTTRMSDVPEDGVVDRNQRVHGVGNLYIGGSSVFPTAGYSGPTMMIVGFTIRLAEHIEKQLAA</sequence>
<evidence type="ECO:0000256" key="1">
    <source>
        <dbReference type="ARBA" id="ARBA00001974"/>
    </source>
</evidence>
<evidence type="ECO:0000256" key="3">
    <source>
        <dbReference type="ARBA" id="ARBA00022630"/>
    </source>
</evidence>
<organism evidence="7 8">
    <name type="scientific">Tistrella mobilis (strain KA081020-065)</name>
    <dbReference type="NCBI Taxonomy" id="1110502"/>
    <lineage>
        <taxon>Bacteria</taxon>
        <taxon>Pseudomonadati</taxon>
        <taxon>Pseudomonadota</taxon>
        <taxon>Alphaproteobacteria</taxon>
        <taxon>Geminicoccales</taxon>
        <taxon>Geminicoccaceae</taxon>
        <taxon>Tistrella</taxon>
    </lineage>
</organism>
<reference evidence="7 8" key="1">
    <citation type="journal article" date="2012" name="J. Am. Chem. Soc.">
        <title>Bacterial biosynthesis and maturation of the didemnin anti-cancer agents.</title>
        <authorList>
            <person name="Xu Y."/>
            <person name="Kersten R.D."/>
            <person name="Nam S.J."/>
            <person name="Lu L."/>
            <person name="Al-Suwailem A.M."/>
            <person name="Zheng H."/>
            <person name="Fenical W."/>
            <person name="Dorrestein P.C."/>
            <person name="Moore B.S."/>
            <person name="Qian P.Y."/>
        </authorList>
    </citation>
    <scope>NUCLEOTIDE SEQUENCE [LARGE SCALE GENOMIC DNA]</scope>
    <source>
        <strain evidence="7 8">KA081020-065</strain>
    </source>
</reference>
<dbReference type="HOGENOM" id="CLU_921144_0_0_5"/>
<dbReference type="AlphaFoldDB" id="I3TGP7"/>
<dbReference type="GO" id="GO:0016614">
    <property type="term" value="F:oxidoreductase activity, acting on CH-OH group of donors"/>
    <property type="evidence" value="ECO:0007669"/>
    <property type="project" value="InterPro"/>
</dbReference>
<feature type="domain" description="Glucose-methanol-choline oxidoreductase C-terminal" evidence="6">
    <location>
        <begin position="165"/>
        <end position="286"/>
    </location>
</feature>
<evidence type="ECO:0000256" key="4">
    <source>
        <dbReference type="ARBA" id="ARBA00022827"/>
    </source>
</evidence>
<comment type="similarity">
    <text evidence="2">Belongs to the GMC oxidoreductase family.</text>
</comment>
<name>I3TGP7_TISMK</name>
<dbReference type="Proteomes" id="UP000005258">
    <property type="component" value="Chromosome"/>
</dbReference>
<protein>
    <submittedName>
        <fullName evidence="7">GMC oxidoreductase</fullName>
    </submittedName>
</protein>
<dbReference type="SUPFAM" id="SSF51905">
    <property type="entry name" value="FAD/NAD(P)-binding domain"/>
    <property type="match status" value="1"/>
</dbReference>
<dbReference type="Gene3D" id="3.50.50.60">
    <property type="entry name" value="FAD/NAD(P)-binding domain"/>
    <property type="match status" value="1"/>
</dbReference>
<keyword evidence="5" id="KW-0560">Oxidoreductase</keyword>
<evidence type="ECO:0000256" key="2">
    <source>
        <dbReference type="ARBA" id="ARBA00010790"/>
    </source>
</evidence>
<evidence type="ECO:0000313" key="7">
    <source>
        <dbReference type="EMBL" id="AFK51935.1"/>
    </source>
</evidence>
<dbReference type="PANTHER" id="PTHR42784:SF1">
    <property type="entry name" value="PYRANOSE 2-OXIDASE"/>
    <property type="match status" value="1"/>
</dbReference>
<dbReference type="STRING" id="1110502.TMO_0096"/>
<dbReference type="InterPro" id="IPR007867">
    <property type="entry name" value="GMC_OxRtase_C"/>
</dbReference>
<comment type="cofactor">
    <cofactor evidence="1">
        <name>FAD</name>
        <dbReference type="ChEBI" id="CHEBI:57692"/>
    </cofactor>
</comment>
<gene>
    <name evidence="7" type="ordered locus">TMO_0096</name>
</gene>
<evidence type="ECO:0000259" key="6">
    <source>
        <dbReference type="Pfam" id="PF05199"/>
    </source>
</evidence>
<dbReference type="PANTHER" id="PTHR42784">
    <property type="entry name" value="PYRANOSE 2-OXIDASE"/>
    <property type="match status" value="1"/>
</dbReference>
<accession>I3TGP7</accession>
<proteinExistence type="inferred from homology"/>
<keyword evidence="3" id="KW-0285">Flavoprotein</keyword>
<dbReference type="Pfam" id="PF05199">
    <property type="entry name" value="GMC_oxred_C"/>
    <property type="match status" value="1"/>
</dbReference>
<dbReference type="eggNOG" id="COG2303">
    <property type="taxonomic scope" value="Bacteria"/>
</dbReference>
<dbReference type="InterPro" id="IPR051473">
    <property type="entry name" value="P2Ox-like"/>
</dbReference>
<evidence type="ECO:0000256" key="5">
    <source>
        <dbReference type="ARBA" id="ARBA00023002"/>
    </source>
</evidence>
<keyword evidence="8" id="KW-1185">Reference proteome</keyword>